<dbReference type="InterPro" id="IPR012677">
    <property type="entry name" value="Nucleotide-bd_a/b_plait_sf"/>
</dbReference>
<dbReference type="InterPro" id="IPR000504">
    <property type="entry name" value="RRM_dom"/>
</dbReference>
<evidence type="ECO:0000313" key="5">
    <source>
        <dbReference type="Proteomes" id="UP000281553"/>
    </source>
</evidence>
<dbReference type="PANTHER" id="PTHR48024:SF56">
    <property type="entry name" value="HETEROGENEOUS NUCLEAR RIBONUCLEOPROTEIN A0"/>
    <property type="match status" value="1"/>
</dbReference>
<reference evidence="4 5" key="1">
    <citation type="submission" date="2018-11" db="EMBL/GenBank/DDBJ databases">
        <authorList>
            <consortium name="Pathogen Informatics"/>
        </authorList>
    </citation>
    <scope>NUCLEOTIDE SEQUENCE [LARGE SCALE GENOMIC DNA]</scope>
</reference>
<evidence type="ECO:0000313" key="4">
    <source>
        <dbReference type="EMBL" id="VDK51974.1"/>
    </source>
</evidence>
<keyword evidence="5" id="KW-1185">Reference proteome</keyword>
<keyword evidence="1 2" id="KW-0694">RNA-binding</keyword>
<dbReference type="OrthoDB" id="378874at2759"/>
<name>A0A3P6S7C7_DIBLA</name>
<sequence length="108" mass="11871">MNVGSPSTPCKVSAADKPMTRIYVGHLRPYITRAQLMQYFCKYGKIEHVFVAKQKDTHASLGFGFVQFADASAVKKVLTSGPHNIRNAELVIRPVREGGTQANDGYEG</sequence>
<dbReference type="GO" id="GO:0003723">
    <property type="term" value="F:RNA binding"/>
    <property type="evidence" value="ECO:0007669"/>
    <property type="project" value="UniProtKB-UniRule"/>
</dbReference>
<evidence type="ECO:0000259" key="3">
    <source>
        <dbReference type="PROSITE" id="PS50102"/>
    </source>
</evidence>
<dbReference type="PANTHER" id="PTHR48024">
    <property type="entry name" value="GEO13361P1-RELATED"/>
    <property type="match status" value="1"/>
</dbReference>
<dbReference type="Proteomes" id="UP000281553">
    <property type="component" value="Unassembled WGS sequence"/>
</dbReference>
<accession>A0A3P6S7C7</accession>
<feature type="domain" description="RRM" evidence="3">
    <location>
        <begin position="20"/>
        <end position="96"/>
    </location>
</feature>
<dbReference type="Gene3D" id="3.30.70.330">
    <property type="match status" value="1"/>
</dbReference>
<dbReference type="Pfam" id="PF00076">
    <property type="entry name" value="RRM_1"/>
    <property type="match status" value="1"/>
</dbReference>
<evidence type="ECO:0000256" key="2">
    <source>
        <dbReference type="PROSITE-ProRule" id="PRU00176"/>
    </source>
</evidence>
<protein>
    <recommendedName>
        <fullName evidence="3">RRM domain-containing protein</fullName>
    </recommendedName>
</protein>
<proteinExistence type="predicted"/>
<evidence type="ECO:0000256" key="1">
    <source>
        <dbReference type="ARBA" id="ARBA00022884"/>
    </source>
</evidence>
<dbReference type="SUPFAM" id="SSF54928">
    <property type="entry name" value="RNA-binding domain, RBD"/>
    <property type="match status" value="1"/>
</dbReference>
<dbReference type="AlphaFoldDB" id="A0A3P6S7C7"/>
<gene>
    <name evidence="4" type="ORF">DILT_LOCUS1876</name>
</gene>
<dbReference type="PROSITE" id="PS50102">
    <property type="entry name" value="RRM"/>
    <property type="match status" value="1"/>
</dbReference>
<dbReference type="InterPro" id="IPR050886">
    <property type="entry name" value="RNA-binding_reg"/>
</dbReference>
<organism evidence="4 5">
    <name type="scientific">Dibothriocephalus latus</name>
    <name type="common">Fish tapeworm</name>
    <name type="synonym">Diphyllobothrium latum</name>
    <dbReference type="NCBI Taxonomy" id="60516"/>
    <lineage>
        <taxon>Eukaryota</taxon>
        <taxon>Metazoa</taxon>
        <taxon>Spiralia</taxon>
        <taxon>Lophotrochozoa</taxon>
        <taxon>Platyhelminthes</taxon>
        <taxon>Cestoda</taxon>
        <taxon>Eucestoda</taxon>
        <taxon>Diphyllobothriidea</taxon>
        <taxon>Diphyllobothriidae</taxon>
        <taxon>Dibothriocephalus</taxon>
    </lineage>
</organism>
<dbReference type="SMART" id="SM00360">
    <property type="entry name" value="RRM"/>
    <property type="match status" value="1"/>
</dbReference>
<dbReference type="InterPro" id="IPR035979">
    <property type="entry name" value="RBD_domain_sf"/>
</dbReference>
<dbReference type="EMBL" id="UYRU01016334">
    <property type="protein sequence ID" value="VDK51974.1"/>
    <property type="molecule type" value="Genomic_DNA"/>
</dbReference>